<keyword evidence="11" id="KW-1185">Reference proteome</keyword>
<evidence type="ECO:0000313" key="10">
    <source>
        <dbReference type="EMBL" id="KAJ9592756.1"/>
    </source>
</evidence>
<dbReference type="GO" id="GO:0005763">
    <property type="term" value="C:mitochondrial small ribosomal subunit"/>
    <property type="evidence" value="ECO:0007669"/>
    <property type="project" value="InterPro"/>
</dbReference>
<name>A0AAD8A681_DIPPU</name>
<gene>
    <name evidence="10" type="ORF">L9F63_015594</name>
</gene>
<dbReference type="Proteomes" id="UP001233999">
    <property type="component" value="Unassembled WGS sequence"/>
</dbReference>
<dbReference type="EMBL" id="JASPKZ010003809">
    <property type="protein sequence ID" value="KAJ9592756.1"/>
    <property type="molecule type" value="Genomic_DNA"/>
</dbReference>
<evidence type="ECO:0000256" key="7">
    <source>
        <dbReference type="ARBA" id="ARBA00035133"/>
    </source>
</evidence>
<evidence type="ECO:0000256" key="1">
    <source>
        <dbReference type="ARBA" id="ARBA00004173"/>
    </source>
</evidence>
<dbReference type="PANTHER" id="PTHR13231">
    <property type="entry name" value="MITOCHONDRIAL RIBOSOMAL PROTEIN S31"/>
    <property type="match status" value="1"/>
</dbReference>
<evidence type="ECO:0000256" key="8">
    <source>
        <dbReference type="ARBA" id="ARBA00035363"/>
    </source>
</evidence>
<keyword evidence="6" id="KW-0687">Ribonucleoprotein</keyword>
<comment type="subcellular location">
    <subcellularLocation>
        <location evidence="1">Mitochondrion</location>
    </subcellularLocation>
</comment>
<dbReference type="Pfam" id="PF15433">
    <property type="entry name" value="MRP-S31"/>
    <property type="match status" value="1"/>
</dbReference>
<evidence type="ECO:0000313" key="11">
    <source>
        <dbReference type="Proteomes" id="UP001233999"/>
    </source>
</evidence>
<comment type="caution">
    <text evidence="10">The sequence shown here is derived from an EMBL/GenBank/DDBJ whole genome shotgun (WGS) entry which is preliminary data.</text>
</comment>
<evidence type="ECO:0000256" key="5">
    <source>
        <dbReference type="ARBA" id="ARBA00023128"/>
    </source>
</evidence>
<organism evidence="10 11">
    <name type="scientific">Diploptera punctata</name>
    <name type="common">Pacific beetle cockroach</name>
    <dbReference type="NCBI Taxonomy" id="6984"/>
    <lineage>
        <taxon>Eukaryota</taxon>
        <taxon>Metazoa</taxon>
        <taxon>Ecdysozoa</taxon>
        <taxon>Arthropoda</taxon>
        <taxon>Hexapoda</taxon>
        <taxon>Insecta</taxon>
        <taxon>Pterygota</taxon>
        <taxon>Neoptera</taxon>
        <taxon>Polyneoptera</taxon>
        <taxon>Dictyoptera</taxon>
        <taxon>Blattodea</taxon>
        <taxon>Blaberoidea</taxon>
        <taxon>Blaberidae</taxon>
        <taxon>Diplopterinae</taxon>
        <taxon>Diploptera</taxon>
    </lineage>
</organism>
<protein>
    <recommendedName>
        <fullName evidence="7">Small ribosomal subunit protein mS31</fullName>
    </recommendedName>
    <alternativeName>
        <fullName evidence="8">28S ribosomal protein S31, mitochondrial</fullName>
    </alternativeName>
</protein>
<evidence type="ECO:0000256" key="4">
    <source>
        <dbReference type="ARBA" id="ARBA00022980"/>
    </source>
</evidence>
<reference evidence="10" key="1">
    <citation type="journal article" date="2023" name="IScience">
        <title>Live-bearing cockroach genome reveals convergent evolutionary mechanisms linked to viviparity in insects and beyond.</title>
        <authorList>
            <person name="Fouks B."/>
            <person name="Harrison M.C."/>
            <person name="Mikhailova A.A."/>
            <person name="Marchal E."/>
            <person name="English S."/>
            <person name="Carruthers M."/>
            <person name="Jennings E.C."/>
            <person name="Chiamaka E.L."/>
            <person name="Frigard R.A."/>
            <person name="Pippel M."/>
            <person name="Attardo G.M."/>
            <person name="Benoit J.B."/>
            <person name="Bornberg-Bauer E."/>
            <person name="Tobe S.S."/>
        </authorList>
    </citation>
    <scope>NUCLEOTIDE SEQUENCE</scope>
    <source>
        <strain evidence="10">Stay&amp;Tobe</strain>
    </source>
</reference>
<dbReference type="InterPro" id="IPR026299">
    <property type="entry name" value="MRP-S31"/>
</dbReference>
<accession>A0AAD8A681</accession>
<evidence type="ECO:0000256" key="2">
    <source>
        <dbReference type="ARBA" id="ARBA00011057"/>
    </source>
</evidence>
<reference evidence="10" key="2">
    <citation type="submission" date="2023-05" db="EMBL/GenBank/DDBJ databases">
        <authorList>
            <person name="Fouks B."/>
        </authorList>
    </citation>
    <scope>NUCLEOTIDE SEQUENCE</scope>
    <source>
        <strain evidence="10">Stay&amp;Tobe</strain>
        <tissue evidence="10">Testes</tissue>
    </source>
</reference>
<feature type="region of interest" description="Disordered" evidence="9">
    <location>
        <begin position="30"/>
        <end position="51"/>
    </location>
</feature>
<proteinExistence type="inferred from homology"/>
<sequence length="370" mass="42727">MLTFRGFSRIQPQLKLSSQFHKLSPILFSNVKDDSSSSDEDEPKSKKNQQAINKLNLLLESMTKENNMVTSTSSIGAQLAKPPVKPKKQKAKTEEPIVEAAKKVAEQLGGDVKQTESELLHKLISPTEMQTKEGEEPKKSINLRELISGMKIDRSKKLDIENEESRAQQVRRILGKRKVDAIREQPSTFRDIIREQQSQKVHATRSRVDLFGGEYLGIFKEAGKDEKTIADVPQLTLWQQLEKRELRLAITHPPKNIYEEMIQWTDQGKLWHFPIDNEQGLEEEKQIDFTEHIFLEHHLDPWCPKKGPLRHFMELVCVGLSKNPHFTVQMKLEHINWFRDYFEDKKQVLLDTGALPTDTENSVQDEKTLS</sequence>
<evidence type="ECO:0000256" key="3">
    <source>
        <dbReference type="ARBA" id="ARBA00022946"/>
    </source>
</evidence>
<dbReference type="PANTHER" id="PTHR13231:SF3">
    <property type="entry name" value="SMALL RIBOSOMAL SUBUNIT PROTEIN MS31"/>
    <property type="match status" value="1"/>
</dbReference>
<keyword evidence="5" id="KW-0496">Mitochondrion</keyword>
<dbReference type="AlphaFoldDB" id="A0AAD8A681"/>
<keyword evidence="3" id="KW-0809">Transit peptide</keyword>
<evidence type="ECO:0000256" key="6">
    <source>
        <dbReference type="ARBA" id="ARBA00023274"/>
    </source>
</evidence>
<dbReference type="GO" id="GO:0003735">
    <property type="term" value="F:structural constituent of ribosome"/>
    <property type="evidence" value="ECO:0007669"/>
    <property type="project" value="InterPro"/>
</dbReference>
<comment type="similarity">
    <text evidence="2">Belongs to the mitochondrion-specific ribosomal protein mS31 family.</text>
</comment>
<keyword evidence="4" id="KW-0689">Ribosomal protein</keyword>
<evidence type="ECO:0000256" key="9">
    <source>
        <dbReference type="SAM" id="MobiDB-lite"/>
    </source>
</evidence>